<organism evidence="3 4">
    <name type="scientific">[Clostridium] clostridioforme 90A8</name>
    <dbReference type="NCBI Taxonomy" id="999408"/>
    <lineage>
        <taxon>Bacteria</taxon>
        <taxon>Bacillati</taxon>
        <taxon>Bacillota</taxon>
        <taxon>Clostridia</taxon>
        <taxon>Lachnospirales</taxon>
        <taxon>Lachnospiraceae</taxon>
        <taxon>Enterocloster</taxon>
    </lineage>
</organism>
<dbReference type="SUPFAM" id="SSF51338">
    <property type="entry name" value="Composite domain of metallo-dependent hydrolases"/>
    <property type="match status" value="1"/>
</dbReference>
<dbReference type="EMBL" id="AGYR01000036">
    <property type="protein sequence ID" value="ENZ13005.1"/>
    <property type="molecule type" value="Genomic_DNA"/>
</dbReference>
<dbReference type="InterPro" id="IPR013108">
    <property type="entry name" value="Amidohydro_3"/>
</dbReference>
<proteinExistence type="predicted"/>
<dbReference type="RefSeq" id="WP_002584199.1">
    <property type="nucleotide sequence ID" value="NZ_KB850978.1"/>
</dbReference>
<sequence length="558" mass="62946">MAQTLYYNGTILTMEDRRPQVEAVLTEDGRILDTGTWDKVKERAGDKTRRLDLQGRVMLPGFIDAHSHFTACASHTMEVDLGGACSFEDIITCIRQYIADKKIPEGKWVMASGYDHNRLKEHSHPRRKVLDQASPQNPLILKHQSGHMGVFNTMALNLLGVTGQTQAPQGGVIEMEGGLPTGYMEENAFLGFQGRVPMPSAEDFLTAYGRAQELYASYGITTVQEGLMAGRLVPLYQMLLKSGLLKLDLISYMDIRDSDAARNTFESHIKNYKGHMKIGGYKMFLDGSPQGRTAWMRTPYLPETPDKQEKRQGDASPRTHETKEDYCGYNTLEDSQVKENILKAELEDMQLLAHCNGDMAAEQYMDQLETVYRELESGHSRKPGFYRGDIRPVMIHAQLLGLDQLERVKKLGVIPSFFLAHVYHWGDIHMRNFGLERAGRISPAASALKEGICFTLHQDSPVIMPDMMETLWCAVNRRTREGKVLGPEERIPVWDALKAVTVNGAYQYFEENEKGTVTPGKKADFVVLEQNPLETGADEIRNIRVLATIKEDRLLWKA</sequence>
<comment type="caution">
    <text evidence="3">The sequence shown here is derived from an EMBL/GenBank/DDBJ whole genome shotgun (WGS) entry which is preliminary data.</text>
</comment>
<reference evidence="3 4" key="1">
    <citation type="submission" date="2013-01" db="EMBL/GenBank/DDBJ databases">
        <title>The Genome Sequence of Clostridium clostridioforme 90A8.</title>
        <authorList>
            <consortium name="The Broad Institute Genome Sequencing Platform"/>
            <person name="Earl A."/>
            <person name="Ward D."/>
            <person name="Feldgarden M."/>
            <person name="Gevers D."/>
            <person name="Courvalin P."/>
            <person name="Lambert T."/>
            <person name="Walker B."/>
            <person name="Young S.K."/>
            <person name="Zeng Q."/>
            <person name="Gargeya S."/>
            <person name="Fitzgerald M."/>
            <person name="Haas B."/>
            <person name="Abouelleil A."/>
            <person name="Alvarado L."/>
            <person name="Arachchi H.M."/>
            <person name="Berlin A.M."/>
            <person name="Chapman S.B."/>
            <person name="Dewar J."/>
            <person name="Goldberg J."/>
            <person name="Griggs A."/>
            <person name="Gujja S."/>
            <person name="Hansen M."/>
            <person name="Howarth C."/>
            <person name="Imamovic A."/>
            <person name="Larimer J."/>
            <person name="McCowan C."/>
            <person name="Murphy C."/>
            <person name="Neiman D."/>
            <person name="Pearson M."/>
            <person name="Priest M."/>
            <person name="Roberts A."/>
            <person name="Saif S."/>
            <person name="Shea T."/>
            <person name="Sisk P."/>
            <person name="Sykes S."/>
            <person name="Wortman J."/>
            <person name="Nusbaum C."/>
            <person name="Birren B."/>
        </authorList>
    </citation>
    <scope>NUCLEOTIDE SEQUENCE [LARGE SCALE GENOMIC DNA]</scope>
    <source>
        <strain evidence="3 4">90A8</strain>
    </source>
</reference>
<dbReference type="InterPro" id="IPR033932">
    <property type="entry name" value="YtcJ-like"/>
</dbReference>
<dbReference type="Pfam" id="PF07969">
    <property type="entry name" value="Amidohydro_3"/>
    <property type="match status" value="1"/>
</dbReference>
<accession>A0A0E2H8J5</accession>
<dbReference type="InterPro" id="IPR032466">
    <property type="entry name" value="Metal_Hydrolase"/>
</dbReference>
<feature type="region of interest" description="Disordered" evidence="1">
    <location>
        <begin position="299"/>
        <end position="325"/>
    </location>
</feature>
<evidence type="ECO:0000256" key="1">
    <source>
        <dbReference type="SAM" id="MobiDB-lite"/>
    </source>
</evidence>
<dbReference type="AlphaFoldDB" id="A0A0E2H8J5"/>
<evidence type="ECO:0000259" key="2">
    <source>
        <dbReference type="Pfam" id="PF07969"/>
    </source>
</evidence>
<dbReference type="GeneID" id="57964393"/>
<gene>
    <name evidence="3" type="ORF">HMPREF1090_03286</name>
</gene>
<dbReference type="Gene3D" id="2.30.40.10">
    <property type="entry name" value="Urease, subunit C, domain 1"/>
    <property type="match status" value="1"/>
</dbReference>
<dbReference type="PANTHER" id="PTHR22642">
    <property type="entry name" value="IMIDAZOLONEPROPIONASE"/>
    <property type="match status" value="1"/>
</dbReference>
<feature type="compositionally biased region" description="Basic and acidic residues" evidence="1">
    <location>
        <begin position="304"/>
        <end position="325"/>
    </location>
</feature>
<name>A0A0E2H8J5_9FIRM</name>
<protein>
    <submittedName>
        <fullName evidence="3">Amidohydrolase</fullName>
    </submittedName>
</protein>
<dbReference type="InterPro" id="IPR011059">
    <property type="entry name" value="Metal-dep_hydrolase_composite"/>
</dbReference>
<keyword evidence="3" id="KW-0378">Hydrolase</keyword>
<dbReference type="GO" id="GO:0016810">
    <property type="term" value="F:hydrolase activity, acting on carbon-nitrogen (but not peptide) bonds"/>
    <property type="evidence" value="ECO:0007669"/>
    <property type="project" value="InterPro"/>
</dbReference>
<evidence type="ECO:0000313" key="4">
    <source>
        <dbReference type="Proteomes" id="UP000013085"/>
    </source>
</evidence>
<evidence type="ECO:0000313" key="3">
    <source>
        <dbReference type="EMBL" id="ENZ13005.1"/>
    </source>
</evidence>
<dbReference type="Gene3D" id="3.10.310.70">
    <property type="match status" value="1"/>
</dbReference>
<dbReference type="Proteomes" id="UP000013085">
    <property type="component" value="Unassembled WGS sequence"/>
</dbReference>
<dbReference type="CDD" id="cd01300">
    <property type="entry name" value="YtcJ_like"/>
    <property type="match status" value="1"/>
</dbReference>
<feature type="domain" description="Amidohydrolase 3" evidence="2">
    <location>
        <begin position="51"/>
        <end position="553"/>
    </location>
</feature>
<dbReference type="PANTHER" id="PTHR22642:SF2">
    <property type="entry name" value="PROTEIN LONG AFTER FAR-RED 3"/>
    <property type="match status" value="1"/>
</dbReference>
<dbReference type="PATRIC" id="fig|999408.3.peg.3556"/>
<dbReference type="Gene3D" id="3.20.20.140">
    <property type="entry name" value="Metal-dependent hydrolases"/>
    <property type="match status" value="1"/>
</dbReference>
<dbReference type="HOGENOM" id="CLU_009942_2_1_9"/>
<dbReference type="SUPFAM" id="SSF51556">
    <property type="entry name" value="Metallo-dependent hydrolases"/>
    <property type="match status" value="1"/>
</dbReference>